<evidence type="ECO:0000313" key="4">
    <source>
        <dbReference type="EMBL" id="MDG0793426.1"/>
    </source>
</evidence>
<organism evidence="4 5">
    <name type="scientific">Cohnella ginsengisoli</name>
    <dbReference type="NCBI Taxonomy" id="425004"/>
    <lineage>
        <taxon>Bacteria</taxon>
        <taxon>Bacillati</taxon>
        <taxon>Bacillota</taxon>
        <taxon>Bacilli</taxon>
        <taxon>Bacillales</taxon>
        <taxon>Paenibacillaceae</taxon>
        <taxon>Cohnella</taxon>
    </lineage>
</organism>
<dbReference type="InterPro" id="IPR006059">
    <property type="entry name" value="SBP"/>
</dbReference>
<comment type="similarity">
    <text evidence="1">Belongs to the bacterial solute-binding protein 1 family.</text>
</comment>
<proteinExistence type="inferred from homology"/>
<dbReference type="RefSeq" id="WP_277567206.1">
    <property type="nucleotide sequence ID" value="NZ_JAPDHZ010000004.1"/>
</dbReference>
<dbReference type="GO" id="GO:0055085">
    <property type="term" value="P:transmembrane transport"/>
    <property type="evidence" value="ECO:0007669"/>
    <property type="project" value="InterPro"/>
</dbReference>
<dbReference type="EMBL" id="JAPDHZ010000004">
    <property type="protein sequence ID" value="MDG0793426.1"/>
    <property type="molecule type" value="Genomic_DNA"/>
</dbReference>
<keyword evidence="5" id="KW-1185">Reference proteome</keyword>
<dbReference type="InterPro" id="IPR050490">
    <property type="entry name" value="Bact_solute-bd_prot1"/>
</dbReference>
<name>A0A9X4KKH9_9BACL</name>
<evidence type="ECO:0000256" key="2">
    <source>
        <dbReference type="ARBA" id="ARBA00022448"/>
    </source>
</evidence>
<dbReference type="SUPFAM" id="SSF53850">
    <property type="entry name" value="Periplasmic binding protein-like II"/>
    <property type="match status" value="1"/>
</dbReference>
<sequence>MRSRGWLVALCALLSAGAFAWAIWSYIARSEQRASPGAEAPAVKLTWYHHFREEGARKWLEIGTRKYMEAHPNVTVEVISEDGDTYANTLHNLAAVERMPDIYMTDNIQMLQEFIDAGYAMDMTGNPALTGIDPKLLGGVEGKDGKVWAVPFDRNGVGVFYNRAAFAKAGIGDIPRTWDAFLAACRKLEQAGIQPIAAGYQDMWTLNLDIQPDLIASGIRAPTWIEDVEAGRASFADDKGNFKNVLRRLADRFPYTGDDPFGTNWNEALELLASGEAAMILNGSWTVDGVRSFKPDADIGMFAFPSTNDASSSKFAMKTTGGFVVNPKSRHADEAISLVRYFSSAQMAAVMQDNKKGISIAPNAKLDFDPAYEELDREYIQAGRVLDYSAFYPEFVNVELVEAFRNELIGLLGDPRHDVDRCIAQLDAAFDRIRPRAGAKGG</sequence>
<dbReference type="InterPro" id="IPR006061">
    <property type="entry name" value="SBP_1_CS"/>
</dbReference>
<dbReference type="Pfam" id="PF01547">
    <property type="entry name" value="SBP_bac_1"/>
    <property type="match status" value="1"/>
</dbReference>
<protein>
    <submittedName>
        <fullName evidence="4">Extracellular solute-binding protein</fullName>
    </submittedName>
</protein>
<comment type="caution">
    <text evidence="4">The sequence shown here is derived from an EMBL/GenBank/DDBJ whole genome shotgun (WGS) entry which is preliminary data.</text>
</comment>
<evidence type="ECO:0000313" key="5">
    <source>
        <dbReference type="Proteomes" id="UP001153387"/>
    </source>
</evidence>
<keyword evidence="2" id="KW-0813">Transport</keyword>
<accession>A0A9X4KKH9</accession>
<evidence type="ECO:0000256" key="3">
    <source>
        <dbReference type="ARBA" id="ARBA00022729"/>
    </source>
</evidence>
<dbReference type="Gene3D" id="3.40.190.10">
    <property type="entry name" value="Periplasmic binding protein-like II"/>
    <property type="match status" value="2"/>
</dbReference>
<dbReference type="PANTHER" id="PTHR43649:SF14">
    <property type="entry name" value="BLR3389 PROTEIN"/>
    <property type="match status" value="1"/>
</dbReference>
<dbReference type="PANTHER" id="PTHR43649">
    <property type="entry name" value="ARABINOSE-BINDING PROTEIN-RELATED"/>
    <property type="match status" value="1"/>
</dbReference>
<gene>
    <name evidence="4" type="ORF">OMP38_23235</name>
</gene>
<keyword evidence="3" id="KW-0732">Signal</keyword>
<reference evidence="4 5" key="1">
    <citation type="submission" date="2022-10" db="EMBL/GenBank/DDBJ databases">
        <title>Comparative genomic analysis of Cohnella hashimotonis sp. nov., isolated from the International Space Station.</title>
        <authorList>
            <person name="Simpson A."/>
            <person name="Venkateswaran K."/>
        </authorList>
    </citation>
    <scope>NUCLEOTIDE SEQUENCE [LARGE SCALE GENOMIC DNA]</scope>
    <source>
        <strain evidence="4 5">DSM 18997</strain>
    </source>
</reference>
<dbReference type="Proteomes" id="UP001153387">
    <property type="component" value="Unassembled WGS sequence"/>
</dbReference>
<dbReference type="AlphaFoldDB" id="A0A9X4KKH9"/>
<dbReference type="PROSITE" id="PS01037">
    <property type="entry name" value="SBP_BACTERIAL_1"/>
    <property type="match status" value="1"/>
</dbReference>
<evidence type="ECO:0000256" key="1">
    <source>
        <dbReference type="ARBA" id="ARBA00008520"/>
    </source>
</evidence>